<dbReference type="PhylomeDB" id="A0A091TK90"/>
<sequence>RALGLFSLIDSLWPPVVPVKVPGQSRDSEMMTTDLPPPSFCYILTVQSGEIHVEVDEEEQISNLYQPPAVHGLKEILQIGGCNKRCSFWARVLYLRLQTKHSVPINQREIWLFVTDSTLQNVVHTIPKVVAVSVAASCVLRTEIMEALSAASQLVFFKDALWGNGRIICVERTVLLLQKPLLYSAAGADLSELTGPVRLDELDSTTQANSICAVRGTVVGVNESTAFSWPTCDRCGNGKLELCPQDRELLYCNQCSEVVISPVLKMQLEVFLSCPSRSQSAVKVKVWHKMSFSVLSLVRLECPGLFVLINVLLSLQSYEVQSVLGKEVGFLNCYVHSVTSHPNCVGLEEIVLL</sequence>
<dbReference type="PANTHER" id="PTHR34347">
    <property type="entry name" value="DNA REPAIR-SCAFFOLDING PROTEIN SPIDR"/>
    <property type="match status" value="1"/>
</dbReference>
<dbReference type="GO" id="GO:0070202">
    <property type="term" value="P:regulation of establishment of protein localization to chromosome"/>
    <property type="evidence" value="ECO:0007669"/>
    <property type="project" value="TreeGrafter"/>
</dbReference>
<proteinExistence type="predicted"/>
<gene>
    <name evidence="3" type="ORF">N335_10239</name>
</gene>
<accession>A0A091TK90</accession>
<feature type="non-terminal residue" evidence="3">
    <location>
        <position position="1"/>
    </location>
</feature>
<evidence type="ECO:0000259" key="2">
    <source>
        <dbReference type="Pfam" id="PF14951"/>
    </source>
</evidence>
<dbReference type="Proteomes" id="UP000053638">
    <property type="component" value="Unassembled WGS sequence"/>
</dbReference>
<dbReference type="GO" id="GO:0005654">
    <property type="term" value="C:nucleoplasm"/>
    <property type="evidence" value="ECO:0007669"/>
    <property type="project" value="TreeGrafter"/>
</dbReference>
<feature type="signal peptide" evidence="1">
    <location>
        <begin position="1"/>
        <end position="18"/>
    </location>
</feature>
<dbReference type="GO" id="GO:0000228">
    <property type="term" value="C:nuclear chromosome"/>
    <property type="evidence" value="ECO:0007669"/>
    <property type="project" value="TreeGrafter"/>
</dbReference>
<dbReference type="EMBL" id="KK456826">
    <property type="protein sequence ID" value="KFQ76807.1"/>
    <property type="molecule type" value="Genomic_DNA"/>
</dbReference>
<reference evidence="3 4" key="1">
    <citation type="submission" date="2014-04" db="EMBL/GenBank/DDBJ databases">
        <title>Genome evolution of avian class.</title>
        <authorList>
            <person name="Zhang G."/>
            <person name="Li C."/>
        </authorList>
    </citation>
    <scope>NUCLEOTIDE SEQUENCE [LARGE SCALE GENOMIC DNA]</scope>
    <source>
        <strain evidence="3">BGI_N335</strain>
    </source>
</reference>
<dbReference type="AlphaFoldDB" id="A0A091TK90"/>
<dbReference type="GO" id="GO:0000724">
    <property type="term" value="P:double-strand break repair via homologous recombination"/>
    <property type="evidence" value="ECO:0007669"/>
    <property type="project" value="TreeGrafter"/>
</dbReference>
<feature type="chain" id="PRO_5001880418" evidence="1">
    <location>
        <begin position="19"/>
        <end position="353"/>
    </location>
</feature>
<feature type="domain" description="DUF4503" evidence="2">
    <location>
        <begin position="1"/>
        <end position="352"/>
    </location>
</feature>
<protein>
    <submittedName>
        <fullName evidence="3">DNA repair-scaffolding protein</fullName>
    </submittedName>
</protein>
<dbReference type="InterPro" id="IPR028032">
    <property type="entry name" value="DUF4503"/>
</dbReference>
<keyword evidence="4" id="KW-1185">Reference proteome</keyword>
<evidence type="ECO:0000313" key="4">
    <source>
        <dbReference type="Proteomes" id="UP000053638"/>
    </source>
</evidence>
<name>A0A091TK90_PHALP</name>
<feature type="non-terminal residue" evidence="3">
    <location>
        <position position="353"/>
    </location>
</feature>
<organism evidence="3 4">
    <name type="scientific">Phaethon lepturus</name>
    <name type="common">White-tailed tropicbird</name>
    <dbReference type="NCBI Taxonomy" id="97097"/>
    <lineage>
        <taxon>Eukaryota</taxon>
        <taxon>Metazoa</taxon>
        <taxon>Chordata</taxon>
        <taxon>Craniata</taxon>
        <taxon>Vertebrata</taxon>
        <taxon>Euteleostomi</taxon>
        <taxon>Archelosauria</taxon>
        <taxon>Archosauria</taxon>
        <taxon>Dinosauria</taxon>
        <taxon>Saurischia</taxon>
        <taxon>Theropoda</taxon>
        <taxon>Coelurosauria</taxon>
        <taxon>Aves</taxon>
        <taxon>Neognathae</taxon>
        <taxon>Neoaves</taxon>
        <taxon>Phaethontimorphae</taxon>
        <taxon>Phaethontiformes</taxon>
        <taxon>Phaethontidae</taxon>
        <taxon>Phaethon</taxon>
    </lineage>
</organism>
<dbReference type="InterPro" id="IPR053054">
    <property type="entry name" value="DNA_repair-scaffolding"/>
</dbReference>
<dbReference type="Pfam" id="PF14951">
    <property type="entry name" value="DUF4503"/>
    <property type="match status" value="1"/>
</dbReference>
<dbReference type="PANTHER" id="PTHR34347:SF1">
    <property type="entry name" value="DNA REPAIR-SCAFFOLDING PROTEIN"/>
    <property type="match status" value="1"/>
</dbReference>
<keyword evidence="1" id="KW-0732">Signal</keyword>
<evidence type="ECO:0000313" key="3">
    <source>
        <dbReference type="EMBL" id="KFQ76807.1"/>
    </source>
</evidence>
<evidence type="ECO:0000256" key="1">
    <source>
        <dbReference type="SAM" id="SignalP"/>
    </source>
</evidence>